<evidence type="ECO:0000256" key="5">
    <source>
        <dbReference type="ARBA" id="ARBA00023136"/>
    </source>
</evidence>
<evidence type="ECO:0000256" key="2">
    <source>
        <dbReference type="ARBA" id="ARBA00022448"/>
    </source>
</evidence>
<dbReference type="Proteomes" id="UP001375240">
    <property type="component" value="Unassembled WGS sequence"/>
</dbReference>
<keyword evidence="8" id="KW-1185">Reference proteome</keyword>
<gene>
    <name evidence="7" type="ORF">TWF696_002572</name>
</gene>
<keyword evidence="2" id="KW-0813">Transport</keyword>
<proteinExistence type="predicted"/>
<accession>A0AAV9U2I9</accession>
<feature type="transmembrane region" description="Helical" evidence="6">
    <location>
        <begin position="156"/>
        <end position="177"/>
    </location>
</feature>
<dbReference type="Gene3D" id="1.20.1740.10">
    <property type="entry name" value="Amino acid/polyamine transporter I"/>
    <property type="match status" value="1"/>
</dbReference>
<dbReference type="GO" id="GO:0016020">
    <property type="term" value="C:membrane"/>
    <property type="evidence" value="ECO:0007669"/>
    <property type="project" value="UniProtKB-SubCell"/>
</dbReference>
<comment type="subcellular location">
    <subcellularLocation>
        <location evidence="1">Membrane</location>
        <topology evidence="1">Multi-pass membrane protein</topology>
    </subcellularLocation>
</comment>
<comment type="caution">
    <text evidence="7">The sequence shown here is derived from an EMBL/GenBank/DDBJ whole genome shotgun (WGS) entry which is preliminary data.</text>
</comment>
<feature type="transmembrane region" description="Helical" evidence="6">
    <location>
        <begin position="402"/>
        <end position="421"/>
    </location>
</feature>
<dbReference type="GO" id="GO:0022857">
    <property type="term" value="F:transmembrane transporter activity"/>
    <property type="evidence" value="ECO:0007669"/>
    <property type="project" value="InterPro"/>
</dbReference>
<feature type="transmembrane region" description="Helical" evidence="6">
    <location>
        <begin position="70"/>
        <end position="92"/>
    </location>
</feature>
<evidence type="ECO:0000256" key="1">
    <source>
        <dbReference type="ARBA" id="ARBA00004141"/>
    </source>
</evidence>
<keyword evidence="5 6" id="KW-0472">Membrane</keyword>
<dbReference type="PANTHER" id="PTHR45649">
    <property type="entry name" value="AMINO-ACID PERMEASE BAT1"/>
    <property type="match status" value="1"/>
</dbReference>
<protein>
    <recommendedName>
        <fullName evidence="9">Amino acid transporter</fullName>
    </recommendedName>
</protein>
<keyword evidence="3 6" id="KW-0812">Transmembrane</keyword>
<evidence type="ECO:0000313" key="8">
    <source>
        <dbReference type="Proteomes" id="UP001375240"/>
    </source>
</evidence>
<name>A0AAV9U2I9_9PEZI</name>
<dbReference type="AlphaFoldDB" id="A0AAV9U2I9"/>
<evidence type="ECO:0000256" key="3">
    <source>
        <dbReference type="ARBA" id="ARBA00022692"/>
    </source>
</evidence>
<dbReference type="InterPro" id="IPR002293">
    <property type="entry name" value="AA/rel_permease1"/>
</dbReference>
<keyword evidence="4 6" id="KW-1133">Transmembrane helix</keyword>
<feature type="transmembrane region" description="Helical" evidence="6">
    <location>
        <begin position="189"/>
        <end position="208"/>
    </location>
</feature>
<feature type="transmembrane region" description="Helical" evidence="6">
    <location>
        <begin position="298"/>
        <end position="322"/>
    </location>
</feature>
<reference evidence="7 8" key="1">
    <citation type="submission" date="2019-10" db="EMBL/GenBank/DDBJ databases">
        <authorList>
            <person name="Palmer J.M."/>
        </authorList>
    </citation>
    <scope>NUCLEOTIDE SEQUENCE [LARGE SCALE GENOMIC DNA]</scope>
    <source>
        <strain evidence="7 8">TWF696</strain>
    </source>
</reference>
<dbReference type="Pfam" id="PF13520">
    <property type="entry name" value="AA_permease_2"/>
    <property type="match status" value="1"/>
</dbReference>
<feature type="transmembrane region" description="Helical" evidence="6">
    <location>
        <begin position="98"/>
        <end position="118"/>
    </location>
</feature>
<evidence type="ECO:0008006" key="9">
    <source>
        <dbReference type="Google" id="ProtNLM"/>
    </source>
</evidence>
<evidence type="ECO:0000313" key="7">
    <source>
        <dbReference type="EMBL" id="KAK6334070.1"/>
    </source>
</evidence>
<dbReference type="EMBL" id="JAVHNQ010000013">
    <property type="protein sequence ID" value="KAK6334070.1"/>
    <property type="molecule type" value="Genomic_DNA"/>
</dbReference>
<dbReference type="PANTHER" id="PTHR45649:SF4">
    <property type="entry name" value="TRANSPORTER, PUTATIVE (EUROFUNG)-RELATED"/>
    <property type="match status" value="1"/>
</dbReference>
<evidence type="ECO:0000256" key="4">
    <source>
        <dbReference type="ARBA" id="ARBA00022989"/>
    </source>
</evidence>
<evidence type="ECO:0000256" key="6">
    <source>
        <dbReference type="SAM" id="Phobius"/>
    </source>
</evidence>
<sequence length="423" mass="46671">MDSSMEPSKLVGNDTAGLIGREISNLEGSLEYNAPAEDELFNSTVLDARDMRRMGKSQELIRHYRLDSMVAFAGLAGPAWELALFQVTPGIINGGLPMLIYSNIWCFVGFLPVVLSLAEMASMAPIAGAQYHWVSEFAPEKYQKLLSYLTGWTATLSYQAGNATGFILIGTLIQSIILLNKPDYGFPNWQATLLAIAAIVFVILCNYFGSRLLPRWQNPAFAIHILAYLAFLVPVWKNAPKASAKQVWTEIENRGGWSSLPLSIMIGQFPAIAAQTTVDAALHMSEEVRDASRSIPKVIVSIYMINFVLNLTTVLTICYHITSVQDALDDPTSYPAVYVIAQAMSIKWVSVLLAVIVALILVASVSYFVAVSRQLYAFSRDRGIPFSRWVSKIDQGRHIPTNAYILSGVISVLLSLIYIVLYL</sequence>
<organism evidence="7 8">
    <name type="scientific">Orbilia brochopaga</name>
    <dbReference type="NCBI Taxonomy" id="3140254"/>
    <lineage>
        <taxon>Eukaryota</taxon>
        <taxon>Fungi</taxon>
        <taxon>Dikarya</taxon>
        <taxon>Ascomycota</taxon>
        <taxon>Pezizomycotina</taxon>
        <taxon>Orbiliomycetes</taxon>
        <taxon>Orbiliales</taxon>
        <taxon>Orbiliaceae</taxon>
        <taxon>Orbilia</taxon>
    </lineage>
</organism>
<feature type="transmembrane region" description="Helical" evidence="6">
    <location>
        <begin position="348"/>
        <end position="370"/>
    </location>
</feature>